<dbReference type="Pfam" id="PF01206">
    <property type="entry name" value="TusA"/>
    <property type="match status" value="1"/>
</dbReference>
<evidence type="ECO:0000259" key="1">
    <source>
        <dbReference type="Pfam" id="PF01206"/>
    </source>
</evidence>
<dbReference type="InterPro" id="IPR001455">
    <property type="entry name" value="TusA-like"/>
</dbReference>
<sequence length="70" mass="7762">MRTVDTRGLSCPQPLILFHQALAENAAEPLDVLVDNEASLENVTRAAEKKGWTVAARDEGDGVFRLELRR</sequence>
<dbReference type="InterPro" id="IPR036868">
    <property type="entry name" value="TusA-like_sf"/>
</dbReference>
<gene>
    <name evidence="2" type="ORF">H9874_01880</name>
</gene>
<accession>A0A9D1U8X4</accession>
<protein>
    <submittedName>
        <fullName evidence="2">Sulfurtransferase TusA family protein</fullName>
    </submittedName>
</protein>
<evidence type="ECO:0000313" key="3">
    <source>
        <dbReference type="Proteomes" id="UP000824264"/>
    </source>
</evidence>
<evidence type="ECO:0000313" key="2">
    <source>
        <dbReference type="EMBL" id="HIW77881.1"/>
    </source>
</evidence>
<feature type="domain" description="UPF0033" evidence="1">
    <location>
        <begin position="2"/>
        <end position="70"/>
    </location>
</feature>
<dbReference type="SUPFAM" id="SSF64307">
    <property type="entry name" value="SirA-like"/>
    <property type="match status" value="1"/>
</dbReference>
<organism evidence="2 3">
    <name type="scientific">Candidatus Bilophila faecipullorum</name>
    <dbReference type="NCBI Taxonomy" id="2838482"/>
    <lineage>
        <taxon>Bacteria</taxon>
        <taxon>Pseudomonadati</taxon>
        <taxon>Thermodesulfobacteriota</taxon>
        <taxon>Desulfovibrionia</taxon>
        <taxon>Desulfovibrionales</taxon>
        <taxon>Desulfovibrionaceae</taxon>
        <taxon>Bilophila</taxon>
    </lineage>
</organism>
<name>A0A9D1U8X4_9BACT</name>
<dbReference type="AlphaFoldDB" id="A0A9D1U8X4"/>
<reference evidence="2" key="1">
    <citation type="journal article" date="2021" name="PeerJ">
        <title>Extensive microbial diversity within the chicken gut microbiome revealed by metagenomics and culture.</title>
        <authorList>
            <person name="Gilroy R."/>
            <person name="Ravi A."/>
            <person name="Getino M."/>
            <person name="Pursley I."/>
            <person name="Horton D.L."/>
            <person name="Alikhan N.F."/>
            <person name="Baker D."/>
            <person name="Gharbi K."/>
            <person name="Hall N."/>
            <person name="Watson M."/>
            <person name="Adriaenssens E.M."/>
            <person name="Foster-Nyarko E."/>
            <person name="Jarju S."/>
            <person name="Secka A."/>
            <person name="Antonio M."/>
            <person name="Oren A."/>
            <person name="Chaudhuri R.R."/>
            <person name="La Ragione R."/>
            <person name="Hildebrand F."/>
            <person name="Pallen M.J."/>
        </authorList>
    </citation>
    <scope>NUCLEOTIDE SEQUENCE</scope>
    <source>
        <strain evidence="2">ChiSxjej5B17-1746</strain>
    </source>
</reference>
<reference evidence="2" key="2">
    <citation type="submission" date="2021-04" db="EMBL/GenBank/DDBJ databases">
        <authorList>
            <person name="Gilroy R."/>
        </authorList>
    </citation>
    <scope>NUCLEOTIDE SEQUENCE</scope>
    <source>
        <strain evidence="2">ChiSxjej5B17-1746</strain>
    </source>
</reference>
<dbReference type="EMBL" id="DXGI01000072">
    <property type="protein sequence ID" value="HIW77881.1"/>
    <property type="molecule type" value="Genomic_DNA"/>
</dbReference>
<proteinExistence type="predicted"/>
<dbReference type="Gene3D" id="3.30.110.40">
    <property type="entry name" value="TusA-like domain"/>
    <property type="match status" value="1"/>
</dbReference>
<comment type="caution">
    <text evidence="2">The sequence shown here is derived from an EMBL/GenBank/DDBJ whole genome shotgun (WGS) entry which is preliminary data.</text>
</comment>
<dbReference type="Proteomes" id="UP000824264">
    <property type="component" value="Unassembled WGS sequence"/>
</dbReference>